<dbReference type="RefSeq" id="WP_150778222.1">
    <property type="nucleotide sequence ID" value="NZ_CABVIH010000001.1"/>
</dbReference>
<dbReference type="Pfam" id="PF05932">
    <property type="entry name" value="CesT"/>
    <property type="match status" value="1"/>
</dbReference>
<dbReference type="EMBL" id="CABVIH010000001">
    <property type="protein sequence ID" value="VVO48092.1"/>
    <property type="molecule type" value="Genomic_DNA"/>
</dbReference>
<protein>
    <submittedName>
        <fullName evidence="1">YopE regulator</fullName>
    </submittedName>
</protein>
<sequence>MSLRFEEVIKQLYDSLSLSAPVTTERVTSLQVGDHLCHLTEHPADYLLMFVPVSPAANAMTEEQNLFSQDPCKPILGLDPVSQGRVLWNRQHLQQMDRTTAYHQLEQLVHAANQLSQPD</sequence>
<name>A0A5E7GB38_PSEFL</name>
<evidence type="ECO:0000313" key="1">
    <source>
        <dbReference type="EMBL" id="VVO48092.1"/>
    </source>
</evidence>
<reference evidence="1 2" key="1">
    <citation type="submission" date="2019-09" db="EMBL/GenBank/DDBJ databases">
        <authorList>
            <person name="Chandra G."/>
            <person name="Truman W A."/>
        </authorList>
    </citation>
    <scope>NUCLEOTIDE SEQUENCE [LARGE SCALE GENOMIC DNA]</scope>
    <source>
        <strain evidence="1">PS880</strain>
    </source>
</reference>
<dbReference type="AlphaFoldDB" id="A0A5E7GB38"/>
<gene>
    <name evidence="1" type="primary">yerA</name>
    <name evidence="1" type="ORF">PS880_00154</name>
</gene>
<dbReference type="PRINTS" id="PR01596">
    <property type="entry name" value="SYCECHAPRONE"/>
</dbReference>
<dbReference type="SUPFAM" id="SSF69635">
    <property type="entry name" value="Type III secretory system chaperone-like"/>
    <property type="match status" value="1"/>
</dbReference>
<organism evidence="1 2">
    <name type="scientific">Pseudomonas fluorescens</name>
    <dbReference type="NCBI Taxonomy" id="294"/>
    <lineage>
        <taxon>Bacteria</taxon>
        <taxon>Pseudomonadati</taxon>
        <taxon>Pseudomonadota</taxon>
        <taxon>Gammaproteobacteria</taxon>
        <taxon>Pseudomonadales</taxon>
        <taxon>Pseudomonadaceae</taxon>
        <taxon>Pseudomonas</taxon>
    </lineage>
</organism>
<dbReference type="OrthoDB" id="6983386at2"/>
<dbReference type="Gene3D" id="3.30.1460.10">
    <property type="match status" value="1"/>
</dbReference>
<proteinExistence type="predicted"/>
<dbReference type="Proteomes" id="UP000375525">
    <property type="component" value="Unassembled WGS sequence"/>
</dbReference>
<dbReference type="GO" id="GO:0030254">
    <property type="term" value="P:protein secretion by the type III secretion system"/>
    <property type="evidence" value="ECO:0007669"/>
    <property type="project" value="InterPro"/>
</dbReference>
<accession>A0A5E7GB38</accession>
<evidence type="ECO:0000313" key="2">
    <source>
        <dbReference type="Proteomes" id="UP000375525"/>
    </source>
</evidence>
<dbReference type="InterPro" id="IPR005416">
    <property type="entry name" value="T3SS_chp_SycE"/>
</dbReference>
<dbReference type="InterPro" id="IPR010261">
    <property type="entry name" value="Tir_chaperone"/>
</dbReference>